<dbReference type="GO" id="GO:0005524">
    <property type="term" value="F:ATP binding"/>
    <property type="evidence" value="ECO:0007669"/>
    <property type="project" value="UniProtKB-KW"/>
</dbReference>
<proteinExistence type="predicted"/>
<keyword evidence="10" id="KW-1185">Reference proteome</keyword>
<dbReference type="InterPro" id="IPR027417">
    <property type="entry name" value="P-loop_NTPase"/>
</dbReference>
<dbReference type="AlphaFoldDB" id="A0A165SHL4"/>
<dbReference type="GO" id="GO:0006139">
    <property type="term" value="P:nucleobase-containing compound metabolic process"/>
    <property type="evidence" value="ECO:0007669"/>
    <property type="project" value="InterPro"/>
</dbReference>
<dbReference type="Gene3D" id="3.40.50.300">
    <property type="entry name" value="P-loop containing nucleotide triphosphate hydrolases"/>
    <property type="match status" value="1"/>
</dbReference>
<evidence type="ECO:0000256" key="6">
    <source>
        <dbReference type="ARBA" id="ARBA00047615"/>
    </source>
</evidence>
<dbReference type="EC" id="2.7.4.25" evidence="1"/>
<evidence type="ECO:0000256" key="1">
    <source>
        <dbReference type="ARBA" id="ARBA00012906"/>
    </source>
</evidence>
<dbReference type="STRING" id="1335048.AKL17_0904"/>
<evidence type="ECO:0000259" key="8">
    <source>
        <dbReference type="Pfam" id="PF02224"/>
    </source>
</evidence>
<dbReference type="InterPro" id="IPR011994">
    <property type="entry name" value="Cytidylate_kinase_dom"/>
</dbReference>
<gene>
    <name evidence="9" type="ORF">AKL17_0904</name>
</gene>
<dbReference type="EMBL" id="CP012661">
    <property type="protein sequence ID" value="AMY68163.1"/>
    <property type="molecule type" value="Genomic_DNA"/>
</dbReference>
<evidence type="ECO:0000256" key="3">
    <source>
        <dbReference type="ARBA" id="ARBA00022741"/>
    </source>
</evidence>
<evidence type="ECO:0000313" key="10">
    <source>
        <dbReference type="Proteomes" id="UP000076128"/>
    </source>
</evidence>
<keyword evidence="5" id="KW-0067">ATP-binding</keyword>
<protein>
    <recommendedName>
        <fullName evidence="1">(d)CMP kinase</fullName>
        <ecNumber evidence="1">2.7.4.25</ecNumber>
    </recommendedName>
</protein>
<feature type="domain" description="Cytidylate kinase" evidence="8">
    <location>
        <begin position="2"/>
        <end position="47"/>
    </location>
</feature>
<keyword evidence="3" id="KW-0547">Nucleotide-binding</keyword>
<dbReference type="Pfam" id="PF02224">
    <property type="entry name" value="Cytidylate_kin"/>
    <property type="match status" value="1"/>
</dbReference>
<name>A0A165SHL4_9RHOB</name>
<keyword evidence="2" id="KW-0808">Transferase</keyword>
<comment type="catalytic activity">
    <reaction evidence="7">
        <text>CMP + ATP = CDP + ADP</text>
        <dbReference type="Rhea" id="RHEA:11600"/>
        <dbReference type="ChEBI" id="CHEBI:30616"/>
        <dbReference type="ChEBI" id="CHEBI:58069"/>
        <dbReference type="ChEBI" id="CHEBI:60377"/>
        <dbReference type="ChEBI" id="CHEBI:456216"/>
        <dbReference type="EC" id="2.7.4.25"/>
    </reaction>
</comment>
<sequence>MLAEVVERDARDMGRADAPLKPAADAVEIDTSALSIGEAVAVALALVAERLGAQAS</sequence>
<evidence type="ECO:0000256" key="7">
    <source>
        <dbReference type="ARBA" id="ARBA00048478"/>
    </source>
</evidence>
<evidence type="ECO:0000256" key="5">
    <source>
        <dbReference type="ARBA" id="ARBA00022840"/>
    </source>
</evidence>
<dbReference type="Proteomes" id="UP000076128">
    <property type="component" value="Chromosome"/>
</dbReference>
<comment type="catalytic activity">
    <reaction evidence="6">
        <text>dCMP + ATP = dCDP + ADP</text>
        <dbReference type="Rhea" id="RHEA:25094"/>
        <dbReference type="ChEBI" id="CHEBI:30616"/>
        <dbReference type="ChEBI" id="CHEBI:57566"/>
        <dbReference type="ChEBI" id="CHEBI:58593"/>
        <dbReference type="ChEBI" id="CHEBI:456216"/>
        <dbReference type="EC" id="2.7.4.25"/>
    </reaction>
</comment>
<dbReference type="KEGG" id="daa:AKL17_0904"/>
<evidence type="ECO:0000313" key="9">
    <source>
        <dbReference type="EMBL" id="AMY68163.1"/>
    </source>
</evidence>
<organism evidence="9 10">
    <name type="scientific">Frigidibacter mobilis</name>
    <dbReference type="NCBI Taxonomy" id="1335048"/>
    <lineage>
        <taxon>Bacteria</taxon>
        <taxon>Pseudomonadati</taxon>
        <taxon>Pseudomonadota</taxon>
        <taxon>Alphaproteobacteria</taxon>
        <taxon>Rhodobacterales</taxon>
        <taxon>Paracoccaceae</taxon>
        <taxon>Frigidibacter</taxon>
    </lineage>
</organism>
<dbReference type="GO" id="GO:0036431">
    <property type="term" value="F:dCMP kinase activity"/>
    <property type="evidence" value="ECO:0007669"/>
    <property type="project" value="InterPro"/>
</dbReference>
<keyword evidence="4 9" id="KW-0418">Kinase</keyword>
<dbReference type="PATRIC" id="fig|1335048.3.peg.938"/>
<reference evidence="9 10" key="1">
    <citation type="submission" date="2015-09" db="EMBL/GenBank/DDBJ databases">
        <title>Complete genome sequence of Defluviimonas alba cai42t isolated from an oilfield in Xinjiang.</title>
        <authorList>
            <person name="Geng S."/>
            <person name="Pan X."/>
            <person name="Wu X."/>
        </authorList>
    </citation>
    <scope>NUCLEOTIDE SEQUENCE [LARGE SCALE GENOMIC DNA]</scope>
    <source>
        <strain evidence="10">cai42</strain>
    </source>
</reference>
<evidence type="ECO:0000256" key="4">
    <source>
        <dbReference type="ARBA" id="ARBA00022777"/>
    </source>
</evidence>
<accession>A0A165SHL4</accession>
<evidence type="ECO:0000256" key="2">
    <source>
        <dbReference type="ARBA" id="ARBA00022679"/>
    </source>
</evidence>